<accession>A0A6P0UNM8</accession>
<keyword evidence="1" id="KW-1133">Transmembrane helix</keyword>
<proteinExistence type="predicted"/>
<organism evidence="2 3">
    <name type="scientific">Leptobacterium flavescens</name>
    <dbReference type="NCBI Taxonomy" id="472055"/>
    <lineage>
        <taxon>Bacteria</taxon>
        <taxon>Pseudomonadati</taxon>
        <taxon>Bacteroidota</taxon>
        <taxon>Flavobacteriia</taxon>
        <taxon>Flavobacteriales</taxon>
        <taxon>Flavobacteriaceae</taxon>
        <taxon>Leptobacterium</taxon>
    </lineage>
</organism>
<name>A0A6P0UNM8_9FLAO</name>
<protein>
    <submittedName>
        <fullName evidence="2">Uncharacterized protein</fullName>
    </submittedName>
</protein>
<keyword evidence="1" id="KW-0472">Membrane</keyword>
<sequence>MGSFFKTKINIEKIMAFLAFVVSICTLYLFFHQTSLMRKQQYASVLPYLEVGNTENNGNYGFVLNNNGIGPAFIEEINIHYKDSVYRNTDINDFYVKVMVKQDTLFKGSTVFHSTIRKGMLVPEREVKYMLGLRKEVKNFEILHQQLREWLNNKIRVEIKYSSVYKEKWRIIYPGQDTPEKIK</sequence>
<dbReference type="EMBL" id="JAABOO010000003">
    <property type="protein sequence ID" value="NER14914.1"/>
    <property type="molecule type" value="Genomic_DNA"/>
</dbReference>
<gene>
    <name evidence="2" type="ORF">GWK08_15770</name>
</gene>
<keyword evidence="3" id="KW-1185">Reference proteome</keyword>
<evidence type="ECO:0000313" key="2">
    <source>
        <dbReference type="EMBL" id="NER14914.1"/>
    </source>
</evidence>
<feature type="transmembrane region" description="Helical" evidence="1">
    <location>
        <begin position="14"/>
        <end position="31"/>
    </location>
</feature>
<dbReference type="RefSeq" id="WP_163608191.1">
    <property type="nucleotide sequence ID" value="NZ_JAABOO010000003.1"/>
</dbReference>
<keyword evidence="1" id="KW-0812">Transmembrane</keyword>
<evidence type="ECO:0000313" key="3">
    <source>
        <dbReference type="Proteomes" id="UP000468581"/>
    </source>
</evidence>
<reference evidence="2 3" key="1">
    <citation type="submission" date="2020-01" db="EMBL/GenBank/DDBJ databases">
        <title>Leptobacterium flavescens.</title>
        <authorList>
            <person name="Wang G."/>
        </authorList>
    </citation>
    <scope>NUCLEOTIDE SEQUENCE [LARGE SCALE GENOMIC DNA]</scope>
    <source>
        <strain evidence="2 3">KCTC 22160</strain>
    </source>
</reference>
<dbReference type="Proteomes" id="UP000468581">
    <property type="component" value="Unassembled WGS sequence"/>
</dbReference>
<evidence type="ECO:0000256" key="1">
    <source>
        <dbReference type="SAM" id="Phobius"/>
    </source>
</evidence>
<comment type="caution">
    <text evidence="2">The sequence shown here is derived from an EMBL/GenBank/DDBJ whole genome shotgun (WGS) entry which is preliminary data.</text>
</comment>
<dbReference type="AlphaFoldDB" id="A0A6P0UNM8"/>